<reference evidence="1 2" key="1">
    <citation type="submission" date="2024-01" db="EMBL/GenBank/DDBJ databases">
        <title>Genomic insights into the taxonomy and metabolism of the cyanobacterium Pannus brasiliensis CCIBt3594.</title>
        <authorList>
            <person name="Machado M."/>
            <person name="Botero N.B."/>
            <person name="Andreote A.P.D."/>
            <person name="Feitosa A.M.T."/>
            <person name="Popin R."/>
            <person name="Sivonen K."/>
            <person name="Fiore M.F."/>
        </authorList>
    </citation>
    <scope>NUCLEOTIDE SEQUENCE [LARGE SCALE GENOMIC DNA]</scope>
    <source>
        <strain evidence="1 2">CCIBt3594</strain>
    </source>
</reference>
<evidence type="ECO:0000313" key="1">
    <source>
        <dbReference type="EMBL" id="MEG3436916.1"/>
    </source>
</evidence>
<dbReference type="Proteomes" id="UP001328733">
    <property type="component" value="Unassembled WGS sequence"/>
</dbReference>
<evidence type="ECO:0000313" key="2">
    <source>
        <dbReference type="Proteomes" id="UP001328733"/>
    </source>
</evidence>
<keyword evidence="2" id="KW-1185">Reference proteome</keyword>
<accession>A0AAW9QQA2</accession>
<dbReference type="AlphaFoldDB" id="A0AAW9QQA2"/>
<name>A0AAW9QQA2_9CHRO</name>
<gene>
    <name evidence="1" type="ORF">V0288_07270</name>
</gene>
<sequence>MNDPAERFCFATLALGKKYRDLASILAKDIAKYSPGTPFLILTDRVRDFQEETNVLAFSHRQELWCDNDKSFLIEKSLSLFDYCICIDADMRILAPIPQDLRWSPGITAWSCCSLLKHHTRKGITSQALPYLQKIIHRLDLDSEFESIKWIHEYMFVVKKDSGKESEFVRLFEKISRYLEINGIEIGAGSAMGVAARKVGFPVRWSPEERIVFFKDRIVKYKIERERFQPDKKIQACLQLQGELEFPRYSWPQKILTKLNKIKRESARSLRLKINSLSDLEFYYFVQEIESESPLNLSRPFSE</sequence>
<dbReference type="EMBL" id="JBAFSM010000011">
    <property type="protein sequence ID" value="MEG3436916.1"/>
    <property type="molecule type" value="Genomic_DNA"/>
</dbReference>
<organism evidence="1 2">
    <name type="scientific">Pannus brasiliensis CCIBt3594</name>
    <dbReference type="NCBI Taxonomy" id="1427578"/>
    <lineage>
        <taxon>Bacteria</taxon>
        <taxon>Bacillati</taxon>
        <taxon>Cyanobacteriota</taxon>
        <taxon>Cyanophyceae</taxon>
        <taxon>Oscillatoriophycideae</taxon>
        <taxon>Chroococcales</taxon>
        <taxon>Microcystaceae</taxon>
        <taxon>Pannus</taxon>
    </lineage>
</organism>
<comment type="caution">
    <text evidence="1">The sequence shown here is derived from an EMBL/GenBank/DDBJ whole genome shotgun (WGS) entry which is preliminary data.</text>
</comment>
<dbReference type="RefSeq" id="WP_332864384.1">
    <property type="nucleotide sequence ID" value="NZ_JBAFSM010000011.1"/>
</dbReference>
<protein>
    <submittedName>
        <fullName evidence="1">Uncharacterized protein</fullName>
    </submittedName>
</protein>
<proteinExistence type="predicted"/>